<dbReference type="RefSeq" id="WP_185056816.1">
    <property type="nucleotide sequence ID" value="NZ_BAABIX010000005.1"/>
</dbReference>
<reference evidence="1 2" key="1">
    <citation type="submission" date="2020-08" db="EMBL/GenBank/DDBJ databases">
        <title>Genomic Encyclopedia of Type Strains, Phase IV (KMG-IV): sequencing the most valuable type-strain genomes for metagenomic binning, comparative biology and taxonomic classification.</title>
        <authorList>
            <person name="Goeker M."/>
        </authorList>
    </citation>
    <scope>NUCLEOTIDE SEQUENCE [LARGE SCALE GENOMIC DNA]</scope>
    <source>
        <strain evidence="1 2">DSM 45615</strain>
    </source>
</reference>
<dbReference type="Proteomes" id="UP000578449">
    <property type="component" value="Unassembled WGS sequence"/>
</dbReference>
<name>A0A840PKF8_9ACTN</name>
<comment type="caution">
    <text evidence="1">The sequence shown here is derived from an EMBL/GenBank/DDBJ whole genome shotgun (WGS) entry which is preliminary data.</text>
</comment>
<evidence type="ECO:0000313" key="2">
    <source>
        <dbReference type="Proteomes" id="UP000578449"/>
    </source>
</evidence>
<protein>
    <submittedName>
        <fullName evidence="1">Uncharacterized protein</fullName>
    </submittedName>
</protein>
<organism evidence="1 2">
    <name type="scientific">Thermocatellispora tengchongensis</name>
    <dbReference type="NCBI Taxonomy" id="1073253"/>
    <lineage>
        <taxon>Bacteria</taxon>
        <taxon>Bacillati</taxon>
        <taxon>Actinomycetota</taxon>
        <taxon>Actinomycetes</taxon>
        <taxon>Streptosporangiales</taxon>
        <taxon>Streptosporangiaceae</taxon>
        <taxon>Thermocatellispora</taxon>
    </lineage>
</organism>
<keyword evidence="2" id="KW-1185">Reference proteome</keyword>
<accession>A0A840PKF8</accession>
<proteinExistence type="predicted"/>
<sequence length="74" mass="8230">MSHHDPTGVVAAGQLEAELRNLSEPSCLVLYGPHSQRFYGFPLWDTGGWMYMAADNESDLNAAMHAARPRRDGR</sequence>
<dbReference type="EMBL" id="JACHGN010000035">
    <property type="protein sequence ID" value="MBB5140008.1"/>
    <property type="molecule type" value="Genomic_DNA"/>
</dbReference>
<evidence type="ECO:0000313" key="1">
    <source>
        <dbReference type="EMBL" id="MBB5140008.1"/>
    </source>
</evidence>
<dbReference type="AlphaFoldDB" id="A0A840PKF8"/>
<gene>
    <name evidence="1" type="ORF">HNP84_009773</name>
</gene>